<proteinExistence type="predicted"/>
<dbReference type="EMBL" id="BSKJ01000003">
    <property type="protein sequence ID" value="GLO34938.1"/>
    <property type="molecule type" value="Genomic_DNA"/>
</dbReference>
<comment type="caution">
    <text evidence="1">The sequence shown here is derived from an EMBL/GenBank/DDBJ whole genome shotgun (WGS) entry which is preliminary data.</text>
</comment>
<sequence length="70" mass="7391">MTILMSRVANLTLIRLSSMSTIGGGLGDEPSLALVGSSVVGVPMARVVVRDLRLGIATSDEQAEQSDYRK</sequence>
<dbReference type="AlphaFoldDB" id="A0AA37VN35"/>
<dbReference type="Proteomes" id="UP001161257">
    <property type="component" value="Unassembled WGS sequence"/>
</dbReference>
<evidence type="ECO:0000313" key="1">
    <source>
        <dbReference type="EMBL" id="GLO34938.1"/>
    </source>
</evidence>
<accession>A0AA37VN35</accession>
<evidence type="ECO:0000313" key="2">
    <source>
        <dbReference type="Proteomes" id="UP001161257"/>
    </source>
</evidence>
<protein>
    <submittedName>
        <fullName evidence="1">Uncharacterized protein</fullName>
    </submittedName>
</protein>
<organism evidence="1 2">
    <name type="scientific">Pseudomonas putida</name>
    <name type="common">Arthrobacter siderocapsulatus</name>
    <dbReference type="NCBI Taxonomy" id="303"/>
    <lineage>
        <taxon>Bacteria</taxon>
        <taxon>Pseudomonadati</taxon>
        <taxon>Pseudomonadota</taxon>
        <taxon>Gammaproteobacteria</taxon>
        <taxon>Pseudomonadales</taxon>
        <taxon>Pseudomonadaceae</taxon>
        <taxon>Pseudomonas</taxon>
    </lineage>
</organism>
<name>A0AA37VN35_PSEPU</name>
<reference evidence="1" key="1">
    <citation type="submission" date="2023-01" db="EMBL/GenBank/DDBJ databases">
        <title>Whole-genome sequence of Pseudomonas putida NBRC 14671.</title>
        <authorList>
            <person name="Morohoshi T."/>
            <person name="Someya N."/>
        </authorList>
    </citation>
    <scope>NUCLEOTIDE SEQUENCE</scope>
    <source>
        <strain evidence="1">NBRC 14671</strain>
    </source>
</reference>
<gene>
    <name evidence="1" type="ORF">PPUN14671_17710</name>
</gene>